<dbReference type="RefSeq" id="XP_028868764.1">
    <property type="nucleotide sequence ID" value="XM_029012931.1"/>
</dbReference>
<name>A0A2H6KHR4_9APIC</name>
<feature type="compositionally biased region" description="Basic and acidic residues" evidence="1">
    <location>
        <begin position="144"/>
        <end position="168"/>
    </location>
</feature>
<dbReference type="VEuPathDB" id="PiroplasmaDB:BOVATA_040140"/>
<evidence type="ECO:0000256" key="1">
    <source>
        <dbReference type="SAM" id="MobiDB-lite"/>
    </source>
</evidence>
<organism evidence="2 3">
    <name type="scientific">Babesia ovata</name>
    <dbReference type="NCBI Taxonomy" id="189622"/>
    <lineage>
        <taxon>Eukaryota</taxon>
        <taxon>Sar</taxon>
        <taxon>Alveolata</taxon>
        <taxon>Apicomplexa</taxon>
        <taxon>Aconoidasida</taxon>
        <taxon>Piroplasmida</taxon>
        <taxon>Babesiidae</taxon>
        <taxon>Babesia</taxon>
    </lineage>
</organism>
<dbReference type="AlphaFoldDB" id="A0A2H6KHR4"/>
<dbReference type="GO" id="GO:0016301">
    <property type="term" value="F:kinase activity"/>
    <property type="evidence" value="ECO:0007669"/>
    <property type="project" value="UniProtKB-KW"/>
</dbReference>
<protein>
    <submittedName>
        <fullName evidence="2">Death-associated kinase 1-like protein, putative</fullName>
    </submittedName>
</protein>
<reference evidence="2 3" key="1">
    <citation type="journal article" date="2017" name="BMC Genomics">
        <title>Whole-genome assembly of Babesia ovata and comparative genomics between closely related pathogens.</title>
        <authorList>
            <person name="Yamagishi J."/>
            <person name="Asada M."/>
            <person name="Hakimi H."/>
            <person name="Tanaka T.Q."/>
            <person name="Sugimoto C."/>
            <person name="Kawazu S."/>
        </authorList>
    </citation>
    <scope>NUCLEOTIDE SEQUENCE [LARGE SCALE GENOMIC DNA]</scope>
    <source>
        <strain evidence="2 3">Miyake</strain>
    </source>
</reference>
<proteinExistence type="predicted"/>
<keyword evidence="2" id="KW-0808">Transferase</keyword>
<keyword evidence="2" id="KW-0418">Kinase</keyword>
<gene>
    <name evidence="2" type="ORF">BOVATA_040140</name>
</gene>
<dbReference type="Proteomes" id="UP000236319">
    <property type="component" value="Unassembled WGS sequence"/>
</dbReference>
<dbReference type="GeneID" id="39876291"/>
<sequence>MILKTVVVDTLTSRSSSGGSSPSMLLSENELQYPPTAPKTNDPVKVVAWEPFVVDEHSRTTSEGLTDLENTDEHDPAADLHLHSTGDDTRVEAEEGGVADALNKDDPPCVPEPLDSRSEGALDGTDTVQFDLLVVPLDGFSGKVDNHVGRADGRHDGKESQHPRHHTLDASSVSSRVHSGPQYGGEDEGQDTTKGVTKGEGSEVVNGSEGGESEG</sequence>
<feature type="region of interest" description="Disordered" evidence="1">
    <location>
        <begin position="57"/>
        <end position="122"/>
    </location>
</feature>
<evidence type="ECO:0000313" key="2">
    <source>
        <dbReference type="EMBL" id="GBE62521.1"/>
    </source>
</evidence>
<feature type="compositionally biased region" description="Low complexity" evidence="1">
    <location>
        <begin position="13"/>
        <end position="27"/>
    </location>
</feature>
<evidence type="ECO:0000313" key="3">
    <source>
        <dbReference type="Proteomes" id="UP000236319"/>
    </source>
</evidence>
<dbReference type="EMBL" id="BDSA01000005">
    <property type="protein sequence ID" value="GBE62521.1"/>
    <property type="molecule type" value="Genomic_DNA"/>
</dbReference>
<keyword evidence="3" id="KW-1185">Reference proteome</keyword>
<accession>A0A2H6KHR4</accession>
<feature type="region of interest" description="Disordered" evidence="1">
    <location>
        <begin position="139"/>
        <end position="215"/>
    </location>
</feature>
<comment type="caution">
    <text evidence="2">The sequence shown here is derived from an EMBL/GenBank/DDBJ whole genome shotgun (WGS) entry which is preliminary data.</text>
</comment>
<feature type="compositionally biased region" description="Basic and acidic residues" evidence="1">
    <location>
        <begin position="71"/>
        <end position="93"/>
    </location>
</feature>
<feature type="region of interest" description="Disordered" evidence="1">
    <location>
        <begin position="10"/>
        <end position="42"/>
    </location>
</feature>